<sequence>MRCQSVNSHPGQTSPASPEQKASSTADASSPSPSIVKDALNSTVSQITSTPGVPPEQSVRAALDDCEKLADWLANEASQPHIVHTPGELDSTASGLLSIDHSARNESLKASKPAPKRNPGSPQAIDQFAKLRESLNNISYQISDAVYQILAHPSVVITTDLLDQYVRIHAKLERPESLPKIFNLYASKPSPREGSEPLTYTKQNPDRAAGAIESKTADAALDAAIAAKNLDAAVGVVENSYGTTAFVRSKLLRHGLLPIGAFVGTPVAAYILATNFSGLQQTMDSATATNVAFAGILAYVGFTASLGVVAATTANDQMKRVSWAPGMALRKRWVREEERAALDKIACAWGFQEPWRQGEEEGPEWDALREYIGQKGMVLDRTELMEGMD</sequence>
<comment type="caution">
    <text evidence="3">The sequence shown here is derived from an EMBL/GenBank/DDBJ whole genome shotgun (WGS) entry which is preliminary data.</text>
</comment>
<feature type="region of interest" description="Disordered" evidence="1">
    <location>
        <begin position="1"/>
        <end position="61"/>
    </location>
</feature>
<keyword evidence="2" id="KW-0812">Transmembrane</keyword>
<dbReference type="Proteomes" id="UP001148614">
    <property type="component" value="Unassembled WGS sequence"/>
</dbReference>
<keyword evidence="2" id="KW-0472">Membrane</keyword>
<evidence type="ECO:0000313" key="4">
    <source>
        <dbReference type="Proteomes" id="UP001148614"/>
    </source>
</evidence>
<accession>A0A9W8THX4</accession>
<name>A0A9W8THX4_9PEZI</name>
<gene>
    <name evidence="3" type="ORF">NPX13_g8975</name>
</gene>
<feature type="compositionally biased region" description="Low complexity" evidence="1">
    <location>
        <begin position="22"/>
        <end position="34"/>
    </location>
</feature>
<evidence type="ECO:0000313" key="3">
    <source>
        <dbReference type="EMBL" id="KAJ3561363.1"/>
    </source>
</evidence>
<feature type="transmembrane region" description="Helical" evidence="2">
    <location>
        <begin position="255"/>
        <end position="273"/>
    </location>
</feature>
<dbReference type="VEuPathDB" id="FungiDB:F4678DRAFT_448724"/>
<keyword evidence="4" id="KW-1185">Reference proteome</keyword>
<feature type="compositionally biased region" description="Polar residues" evidence="1">
    <location>
        <begin position="40"/>
        <end position="51"/>
    </location>
</feature>
<protein>
    <submittedName>
        <fullName evidence="3">Uncharacterized protein</fullName>
    </submittedName>
</protein>
<keyword evidence="2" id="KW-1133">Transmembrane helix</keyword>
<feature type="compositionally biased region" description="Polar residues" evidence="1">
    <location>
        <begin position="1"/>
        <end position="21"/>
    </location>
</feature>
<reference evidence="3" key="1">
    <citation type="submission" date="2022-07" db="EMBL/GenBank/DDBJ databases">
        <title>Genome Sequence of Xylaria arbuscula.</title>
        <authorList>
            <person name="Buettner E."/>
        </authorList>
    </citation>
    <scope>NUCLEOTIDE SEQUENCE</scope>
    <source>
        <strain evidence="3">VT107</strain>
    </source>
</reference>
<organism evidence="3 4">
    <name type="scientific">Xylaria arbuscula</name>
    <dbReference type="NCBI Taxonomy" id="114810"/>
    <lineage>
        <taxon>Eukaryota</taxon>
        <taxon>Fungi</taxon>
        <taxon>Dikarya</taxon>
        <taxon>Ascomycota</taxon>
        <taxon>Pezizomycotina</taxon>
        <taxon>Sordariomycetes</taxon>
        <taxon>Xylariomycetidae</taxon>
        <taxon>Xylariales</taxon>
        <taxon>Xylariaceae</taxon>
        <taxon>Xylaria</taxon>
    </lineage>
</organism>
<evidence type="ECO:0000256" key="2">
    <source>
        <dbReference type="SAM" id="Phobius"/>
    </source>
</evidence>
<dbReference type="EMBL" id="JANPWZ010002085">
    <property type="protein sequence ID" value="KAJ3561363.1"/>
    <property type="molecule type" value="Genomic_DNA"/>
</dbReference>
<feature type="transmembrane region" description="Helical" evidence="2">
    <location>
        <begin position="293"/>
        <end position="314"/>
    </location>
</feature>
<dbReference type="AlphaFoldDB" id="A0A9W8THX4"/>
<proteinExistence type="predicted"/>
<evidence type="ECO:0000256" key="1">
    <source>
        <dbReference type="SAM" id="MobiDB-lite"/>
    </source>
</evidence>